<evidence type="ECO:0000256" key="1">
    <source>
        <dbReference type="SAM" id="MobiDB-lite"/>
    </source>
</evidence>
<evidence type="ECO:0000313" key="2">
    <source>
        <dbReference type="EMBL" id="GJM56101.1"/>
    </source>
</evidence>
<dbReference type="Proteomes" id="UP001055025">
    <property type="component" value="Unassembled WGS sequence"/>
</dbReference>
<gene>
    <name evidence="2" type="ORF">ATOP_17560</name>
</gene>
<dbReference type="AlphaFoldDB" id="A0AAV5B717"/>
<comment type="caution">
    <text evidence="2">The sequence shown here is derived from an EMBL/GenBank/DDBJ whole genome shotgun (WGS) entry which is preliminary data.</text>
</comment>
<organism evidence="2 3">
    <name type="scientific">Granulimonas faecalis</name>
    <dbReference type="NCBI Taxonomy" id="2894155"/>
    <lineage>
        <taxon>Bacteria</taxon>
        <taxon>Bacillati</taxon>
        <taxon>Actinomycetota</taxon>
        <taxon>Coriobacteriia</taxon>
        <taxon>Coriobacteriales</taxon>
        <taxon>Kribbibacteriaceae</taxon>
        <taxon>Granulimonas</taxon>
    </lineage>
</organism>
<name>A0AAV5B717_9ACTN</name>
<keyword evidence="3" id="KW-1185">Reference proteome</keyword>
<feature type="compositionally biased region" description="Basic and acidic residues" evidence="1">
    <location>
        <begin position="18"/>
        <end position="31"/>
    </location>
</feature>
<dbReference type="EMBL" id="BQKC01000001">
    <property type="protein sequence ID" value="GJM56101.1"/>
    <property type="molecule type" value="Genomic_DNA"/>
</dbReference>
<sequence length="94" mass="10027">MVEGQVLPELGPAQGGDALERGHVLSYEKKPQSPPSIANRTTHGPPWSHKLPILRRRAGSAHGGNRDLPYENVRAAGVRSTARGSVAWGDVVTV</sequence>
<reference evidence="2" key="1">
    <citation type="journal article" date="2022" name="Int. J. Syst. Evol. Microbiol.">
        <title>Granulimonas faecalis gen. nov., sp. nov., and Leptogranulimonas caecicola gen. nov., sp. nov., novel lactate-producing Atopobiaceae bacteria isolated from mouse intestines, and an emended description of the family Atopobiaceae.</title>
        <authorList>
            <person name="Morinaga K."/>
            <person name="Kusada H."/>
            <person name="Sakamoto S."/>
            <person name="Murakami T."/>
            <person name="Toyoda A."/>
            <person name="Mori H."/>
            <person name="Meng X.Y."/>
            <person name="Takashino M."/>
            <person name="Murotomi K."/>
            <person name="Tamaki H."/>
        </authorList>
    </citation>
    <scope>NUCLEOTIDE SEQUENCE</scope>
    <source>
        <strain evidence="2">OPF53</strain>
    </source>
</reference>
<accession>A0AAV5B717</accession>
<evidence type="ECO:0000313" key="3">
    <source>
        <dbReference type="Proteomes" id="UP001055025"/>
    </source>
</evidence>
<feature type="region of interest" description="Disordered" evidence="1">
    <location>
        <begin position="1"/>
        <end position="50"/>
    </location>
</feature>
<protein>
    <submittedName>
        <fullName evidence="2">Uncharacterized protein</fullName>
    </submittedName>
</protein>
<proteinExistence type="predicted"/>